<dbReference type="EMBL" id="JACHNY010000005">
    <property type="protein sequence ID" value="MBB4618380.1"/>
    <property type="molecule type" value="Genomic_DNA"/>
</dbReference>
<proteinExistence type="predicted"/>
<evidence type="ECO:0000256" key="7">
    <source>
        <dbReference type="ARBA" id="ARBA00022643"/>
    </source>
</evidence>
<dbReference type="Gene3D" id="3.30.450.20">
    <property type="entry name" value="PAS domain"/>
    <property type="match status" value="1"/>
</dbReference>
<evidence type="ECO:0000256" key="13">
    <source>
        <dbReference type="ARBA" id="ARBA00022991"/>
    </source>
</evidence>
<dbReference type="InterPro" id="IPR001610">
    <property type="entry name" value="PAC"/>
</dbReference>
<keyword evidence="14" id="KW-0843">Virulence</keyword>
<dbReference type="PROSITE" id="PS50112">
    <property type="entry name" value="PAS"/>
    <property type="match status" value="1"/>
</dbReference>
<dbReference type="Pfam" id="PF07536">
    <property type="entry name" value="HWE_HK"/>
    <property type="match status" value="1"/>
</dbReference>
<keyword evidence="4" id="KW-0597">Phosphoprotein</keyword>
<keyword evidence="12" id="KW-0067">ATP-binding</keyword>
<keyword evidence="19" id="KW-1185">Reference proteome</keyword>
<protein>
    <recommendedName>
        <fullName evidence="2">histidine kinase</fullName>
        <ecNumber evidence="2">2.7.13.3</ecNumber>
    </recommendedName>
</protein>
<dbReference type="InterPro" id="IPR000700">
    <property type="entry name" value="PAS-assoc_C"/>
</dbReference>
<dbReference type="EC" id="2.7.13.3" evidence="2"/>
<keyword evidence="10" id="KW-0547">Nucleotide-binding</keyword>
<evidence type="ECO:0000256" key="12">
    <source>
        <dbReference type="ARBA" id="ARBA00022840"/>
    </source>
</evidence>
<keyword evidence="13" id="KW-0157">Chromophore</keyword>
<feature type="domain" description="PAC" evidence="17">
    <location>
        <begin position="97"/>
        <end position="149"/>
    </location>
</feature>
<keyword evidence="7" id="KW-0288">FMN</keyword>
<dbReference type="InterPro" id="IPR011102">
    <property type="entry name" value="Sig_transdc_His_kinase_HWE"/>
</dbReference>
<dbReference type="InterPro" id="IPR035965">
    <property type="entry name" value="PAS-like_dom_sf"/>
</dbReference>
<evidence type="ECO:0000256" key="5">
    <source>
        <dbReference type="ARBA" id="ARBA00022606"/>
    </source>
</evidence>
<dbReference type="GO" id="GO:0004673">
    <property type="term" value="F:protein histidine kinase activity"/>
    <property type="evidence" value="ECO:0007669"/>
    <property type="project" value="UniProtKB-EC"/>
</dbReference>
<evidence type="ECO:0000256" key="14">
    <source>
        <dbReference type="ARBA" id="ARBA00023026"/>
    </source>
</evidence>
<keyword evidence="6" id="KW-0285">Flavoprotein</keyword>
<dbReference type="InterPro" id="IPR036890">
    <property type="entry name" value="HATPase_C_sf"/>
</dbReference>
<dbReference type="AlphaFoldDB" id="A0A7W7F0I6"/>
<evidence type="ECO:0000256" key="15">
    <source>
        <dbReference type="ARBA" id="ARBA00023170"/>
    </source>
</evidence>
<evidence type="ECO:0000259" key="16">
    <source>
        <dbReference type="PROSITE" id="PS50112"/>
    </source>
</evidence>
<dbReference type="Gene3D" id="3.30.565.10">
    <property type="entry name" value="Histidine kinase-like ATPase, C-terminal domain"/>
    <property type="match status" value="1"/>
</dbReference>
<dbReference type="InterPro" id="IPR000014">
    <property type="entry name" value="PAS"/>
</dbReference>
<dbReference type="SMART" id="SM00911">
    <property type="entry name" value="HWE_HK"/>
    <property type="match status" value="1"/>
</dbReference>
<evidence type="ECO:0000256" key="6">
    <source>
        <dbReference type="ARBA" id="ARBA00022630"/>
    </source>
</evidence>
<keyword evidence="8" id="KW-0808">Transferase</keyword>
<comment type="catalytic activity">
    <reaction evidence="1">
        <text>ATP + protein L-histidine = ADP + protein N-phospho-L-histidine.</text>
        <dbReference type="EC" id="2.7.13.3"/>
    </reaction>
</comment>
<evidence type="ECO:0000256" key="4">
    <source>
        <dbReference type="ARBA" id="ARBA00022553"/>
    </source>
</evidence>
<keyword evidence="11" id="KW-0418">Kinase</keyword>
<gene>
    <name evidence="18" type="ORF">GGQ96_002523</name>
</gene>
<evidence type="ECO:0000313" key="19">
    <source>
        <dbReference type="Proteomes" id="UP000574769"/>
    </source>
</evidence>
<dbReference type="GO" id="GO:0005524">
    <property type="term" value="F:ATP binding"/>
    <property type="evidence" value="ECO:0007669"/>
    <property type="project" value="UniProtKB-KW"/>
</dbReference>
<keyword evidence="9" id="KW-0677">Repeat</keyword>
<sequence length="354" mass="38448">MGSTVAGIDGAGQLGDTQRRLDAVLNNASVSIILMDERQQCIYMNRAAENLTGFTLDEVLALDRPLHDIVHHTRPDGSHFPLAECAIDRAFPEHNQMQGEETFVHKDGSFYPVAFTASPIRDEASRTIGTIIEVRDIREDKAARERQRLLIDELNHRVKNTLSAVQSIAYQSLKGADADARQAFEGRLVALSGAHNVLVREGWTGASLYTAIETAIAPYQGPGRFELTGLDHPLAPKMVVSLSMVIHELATNAVKYGALSVPDGSVKIAWQVRQEADGERMTMRWEEVGGPAVAVPTRKGFGTRLLERQVSMEFDGSIELLYRPSGLLCRMDLRLPPPGSAGAGLPDAAAGAAS</sequence>
<reference evidence="18 19" key="1">
    <citation type="submission" date="2020-08" db="EMBL/GenBank/DDBJ databases">
        <title>Genomic Encyclopedia of Type Strains, Phase IV (KMG-IV): sequencing the most valuable type-strain genomes for metagenomic binning, comparative biology and taxonomic classification.</title>
        <authorList>
            <person name="Goeker M."/>
        </authorList>
    </citation>
    <scope>NUCLEOTIDE SEQUENCE [LARGE SCALE GENOMIC DNA]</scope>
    <source>
        <strain evidence="18 19">DSM 15867</strain>
    </source>
</reference>
<accession>A0A7W7F0I6</accession>
<keyword evidence="15" id="KW-0675">Receptor</keyword>
<evidence type="ECO:0000256" key="11">
    <source>
        <dbReference type="ARBA" id="ARBA00022777"/>
    </source>
</evidence>
<keyword evidence="3" id="KW-0600">Photoreceptor protein</keyword>
<dbReference type="InterPro" id="IPR013767">
    <property type="entry name" value="PAS_fold"/>
</dbReference>
<evidence type="ECO:0000256" key="9">
    <source>
        <dbReference type="ARBA" id="ARBA00022737"/>
    </source>
</evidence>
<dbReference type="SMART" id="SM00086">
    <property type="entry name" value="PAC"/>
    <property type="match status" value="1"/>
</dbReference>
<keyword evidence="5" id="KW-0716">Sensory transduction</keyword>
<dbReference type="CDD" id="cd00130">
    <property type="entry name" value="PAS"/>
    <property type="match status" value="1"/>
</dbReference>
<evidence type="ECO:0000256" key="2">
    <source>
        <dbReference type="ARBA" id="ARBA00012438"/>
    </source>
</evidence>
<dbReference type="PANTHER" id="PTHR41523">
    <property type="entry name" value="TWO-COMPONENT SYSTEM SENSOR PROTEIN"/>
    <property type="match status" value="1"/>
</dbReference>
<dbReference type="GO" id="GO:0006355">
    <property type="term" value="P:regulation of DNA-templated transcription"/>
    <property type="evidence" value="ECO:0007669"/>
    <property type="project" value="InterPro"/>
</dbReference>
<dbReference type="NCBIfam" id="TIGR00229">
    <property type="entry name" value="sensory_box"/>
    <property type="match status" value="1"/>
</dbReference>
<evidence type="ECO:0000313" key="18">
    <source>
        <dbReference type="EMBL" id="MBB4618380.1"/>
    </source>
</evidence>
<evidence type="ECO:0000256" key="10">
    <source>
        <dbReference type="ARBA" id="ARBA00022741"/>
    </source>
</evidence>
<evidence type="ECO:0000256" key="1">
    <source>
        <dbReference type="ARBA" id="ARBA00000085"/>
    </source>
</evidence>
<dbReference type="SMART" id="SM00091">
    <property type="entry name" value="PAS"/>
    <property type="match status" value="1"/>
</dbReference>
<dbReference type="PROSITE" id="PS50113">
    <property type="entry name" value="PAC"/>
    <property type="match status" value="1"/>
</dbReference>
<evidence type="ECO:0000256" key="8">
    <source>
        <dbReference type="ARBA" id="ARBA00022679"/>
    </source>
</evidence>
<dbReference type="Proteomes" id="UP000574769">
    <property type="component" value="Unassembled WGS sequence"/>
</dbReference>
<dbReference type="SUPFAM" id="SSF55785">
    <property type="entry name" value="PYP-like sensor domain (PAS domain)"/>
    <property type="match status" value="1"/>
</dbReference>
<comment type="caution">
    <text evidence="18">The sequence shown here is derived from an EMBL/GenBank/DDBJ whole genome shotgun (WGS) entry which is preliminary data.</text>
</comment>
<dbReference type="PANTHER" id="PTHR41523:SF7">
    <property type="entry name" value="HISTIDINE KINASE"/>
    <property type="match status" value="1"/>
</dbReference>
<name>A0A7W7F0I6_9SPHN</name>
<dbReference type="Pfam" id="PF00989">
    <property type="entry name" value="PAS"/>
    <property type="match status" value="1"/>
</dbReference>
<evidence type="ECO:0000259" key="17">
    <source>
        <dbReference type="PROSITE" id="PS50113"/>
    </source>
</evidence>
<feature type="domain" description="PAS" evidence="16">
    <location>
        <begin position="17"/>
        <end position="71"/>
    </location>
</feature>
<organism evidence="18 19">
    <name type="scientific">Sphingomonas abaci</name>
    <dbReference type="NCBI Taxonomy" id="237611"/>
    <lineage>
        <taxon>Bacteria</taxon>
        <taxon>Pseudomonadati</taxon>
        <taxon>Pseudomonadota</taxon>
        <taxon>Alphaproteobacteria</taxon>
        <taxon>Sphingomonadales</taxon>
        <taxon>Sphingomonadaceae</taxon>
        <taxon>Sphingomonas</taxon>
    </lineage>
</organism>
<dbReference type="GO" id="GO:0009881">
    <property type="term" value="F:photoreceptor activity"/>
    <property type="evidence" value="ECO:0007669"/>
    <property type="project" value="UniProtKB-KW"/>
</dbReference>
<dbReference type="RefSeq" id="WP_184115202.1">
    <property type="nucleotide sequence ID" value="NZ_JACHNY010000005.1"/>
</dbReference>
<evidence type="ECO:0000256" key="3">
    <source>
        <dbReference type="ARBA" id="ARBA00022543"/>
    </source>
</evidence>